<reference evidence="1" key="1">
    <citation type="submission" date="2020-08" db="EMBL/GenBank/DDBJ databases">
        <title>Genomic Encyclopedia of Type Strains, Phase IV (KMG-V): Genome sequencing to study the core and pangenomes of soil and plant-associated prokaryotes.</title>
        <authorList>
            <person name="Whitman W."/>
        </authorList>
    </citation>
    <scope>NUCLEOTIDE SEQUENCE</scope>
    <source>
        <strain evidence="1">M8UP15</strain>
    </source>
</reference>
<accession>A0ACC5NUS1</accession>
<proteinExistence type="predicted"/>
<organism evidence="1 2">
    <name type="scientific">Tunturiibacter gelidiferens</name>
    <dbReference type="NCBI Taxonomy" id="3069689"/>
    <lineage>
        <taxon>Bacteria</taxon>
        <taxon>Pseudomonadati</taxon>
        <taxon>Acidobacteriota</taxon>
        <taxon>Terriglobia</taxon>
        <taxon>Terriglobales</taxon>
        <taxon>Acidobacteriaceae</taxon>
        <taxon>Tunturiibacter</taxon>
    </lineage>
</organism>
<comment type="caution">
    <text evidence="1">The sequence shown here is derived from an EMBL/GenBank/DDBJ whole genome shotgun (WGS) entry which is preliminary data.</text>
</comment>
<name>A0ACC5NUS1_9BACT</name>
<evidence type="ECO:0000313" key="1">
    <source>
        <dbReference type="EMBL" id="MBB5338199.1"/>
    </source>
</evidence>
<gene>
    <name evidence="1" type="ORF">HDF13_000532</name>
</gene>
<sequence>MNPVLDSERFLTTKELSKLFGIPEGTLRQWRCSEVGPKWHKLRGSVRYDKTDVENFLHESERIPSVRAHMEEHLVSVSSQR</sequence>
<dbReference type="EMBL" id="JACHEA010000001">
    <property type="protein sequence ID" value="MBB5338199.1"/>
    <property type="molecule type" value="Genomic_DNA"/>
</dbReference>
<evidence type="ECO:0000313" key="2">
    <source>
        <dbReference type="Proteomes" id="UP000569005"/>
    </source>
</evidence>
<keyword evidence="2" id="KW-1185">Reference proteome</keyword>
<dbReference type="Proteomes" id="UP000569005">
    <property type="component" value="Unassembled WGS sequence"/>
</dbReference>
<protein>
    <submittedName>
        <fullName evidence="1">Uncharacterized protein</fullName>
    </submittedName>
</protein>